<dbReference type="Proteomes" id="UP000660262">
    <property type="component" value="Unassembled WGS sequence"/>
</dbReference>
<sequence>MAVQGGEWKVDLFSCGDGDTTVCAAAACCPCIILGAVDKVAEPCDGMGGPCMIYFIASGMGLGACYACTIRSNVRSKYGIPGGGMGDFCTHACCDPCALCQEYGHTKKMLTGGK</sequence>
<dbReference type="PANTHER" id="PTHR15907">
    <property type="entry name" value="DUF614 FAMILY PROTEIN-RELATED"/>
    <property type="match status" value="1"/>
</dbReference>
<organism evidence="1 2">
    <name type="scientific">Pycnococcus provasolii</name>
    <dbReference type="NCBI Taxonomy" id="41880"/>
    <lineage>
        <taxon>Eukaryota</taxon>
        <taxon>Viridiplantae</taxon>
        <taxon>Chlorophyta</taxon>
        <taxon>Pseudoscourfieldiophyceae</taxon>
        <taxon>Pseudoscourfieldiales</taxon>
        <taxon>Pycnococcaceae</taxon>
        <taxon>Pycnococcus</taxon>
    </lineage>
</organism>
<dbReference type="OrthoDB" id="1045822at2759"/>
<protein>
    <submittedName>
        <fullName evidence="1">Uncharacterized protein</fullName>
    </submittedName>
</protein>
<dbReference type="EMBL" id="BNJQ01000026">
    <property type="protein sequence ID" value="GHP09670.1"/>
    <property type="molecule type" value="Genomic_DNA"/>
</dbReference>
<gene>
    <name evidence="1" type="ORF">PPROV_000840500</name>
</gene>
<proteinExistence type="predicted"/>
<keyword evidence="2" id="KW-1185">Reference proteome</keyword>
<dbReference type="InterPro" id="IPR006461">
    <property type="entry name" value="PLAC_motif_containing"/>
</dbReference>
<evidence type="ECO:0000313" key="1">
    <source>
        <dbReference type="EMBL" id="GHP09670.1"/>
    </source>
</evidence>
<accession>A0A830HV95</accession>
<dbReference type="AlphaFoldDB" id="A0A830HV95"/>
<evidence type="ECO:0000313" key="2">
    <source>
        <dbReference type="Proteomes" id="UP000660262"/>
    </source>
</evidence>
<dbReference type="Pfam" id="PF04749">
    <property type="entry name" value="PLAC8"/>
    <property type="match status" value="1"/>
</dbReference>
<comment type="caution">
    <text evidence="1">The sequence shown here is derived from an EMBL/GenBank/DDBJ whole genome shotgun (WGS) entry which is preliminary data.</text>
</comment>
<reference evidence="1" key="1">
    <citation type="submission" date="2020-10" db="EMBL/GenBank/DDBJ databases">
        <title>Unveiling of a novel bifunctional photoreceptor, Dualchrome1, isolated from a cosmopolitan green alga.</title>
        <authorList>
            <person name="Suzuki S."/>
            <person name="Kawachi M."/>
        </authorList>
    </citation>
    <scope>NUCLEOTIDE SEQUENCE</scope>
    <source>
        <strain evidence="1">NIES 2893</strain>
    </source>
</reference>
<dbReference type="NCBIfam" id="TIGR01571">
    <property type="entry name" value="A_thal_Cys_rich"/>
    <property type="match status" value="1"/>
</dbReference>
<name>A0A830HV95_9CHLO</name>